<comment type="caution">
    <text evidence="3">The sequence shown here is derived from an EMBL/GenBank/DDBJ whole genome shotgun (WGS) entry which is preliminary data.</text>
</comment>
<dbReference type="AlphaFoldDB" id="A0A409YJI2"/>
<accession>A0A409YJI2</accession>
<dbReference type="PANTHER" id="PTHR42339:SF1">
    <property type="entry name" value="HISTONE H1"/>
    <property type="match status" value="1"/>
</dbReference>
<organism evidence="3 4">
    <name type="scientific">Gymnopilus dilepis</name>
    <dbReference type="NCBI Taxonomy" id="231916"/>
    <lineage>
        <taxon>Eukaryota</taxon>
        <taxon>Fungi</taxon>
        <taxon>Dikarya</taxon>
        <taxon>Basidiomycota</taxon>
        <taxon>Agaricomycotina</taxon>
        <taxon>Agaricomycetes</taxon>
        <taxon>Agaricomycetidae</taxon>
        <taxon>Agaricales</taxon>
        <taxon>Agaricineae</taxon>
        <taxon>Hymenogastraceae</taxon>
        <taxon>Gymnopilus</taxon>
    </lineage>
</organism>
<feature type="region of interest" description="Disordered" evidence="1">
    <location>
        <begin position="1"/>
        <end position="23"/>
    </location>
</feature>
<gene>
    <name evidence="3" type="ORF">CVT26_008007</name>
</gene>
<evidence type="ECO:0000313" key="3">
    <source>
        <dbReference type="EMBL" id="PPR03156.1"/>
    </source>
</evidence>
<reference evidence="3 4" key="1">
    <citation type="journal article" date="2018" name="Evol. Lett.">
        <title>Horizontal gene cluster transfer increased hallucinogenic mushroom diversity.</title>
        <authorList>
            <person name="Reynolds H.T."/>
            <person name="Vijayakumar V."/>
            <person name="Gluck-Thaler E."/>
            <person name="Korotkin H.B."/>
            <person name="Matheny P.B."/>
            <person name="Slot J.C."/>
        </authorList>
    </citation>
    <scope>NUCLEOTIDE SEQUENCE [LARGE SCALE GENOMIC DNA]</scope>
    <source>
        <strain evidence="3 4">SRW20</strain>
    </source>
</reference>
<protein>
    <recommendedName>
        <fullName evidence="2">DUF7726 domain-containing protein</fullName>
    </recommendedName>
</protein>
<dbReference type="Proteomes" id="UP000284706">
    <property type="component" value="Unassembled WGS sequence"/>
</dbReference>
<dbReference type="InParanoid" id="A0A409YJI2"/>
<dbReference type="Pfam" id="PF24852">
    <property type="entry name" value="DUF7726"/>
    <property type="match status" value="2"/>
</dbReference>
<proteinExistence type="predicted"/>
<sequence>MPTKRKSDAMQSESSTVAGTDSVKVLQPSVKKARLANIPATSTSETEQDKPQSWKDITLPGEDDHGVPVFDDCAEVRRKIKLLQKTPNWKVTHWLREIGGINSNSFGRFSERSFGEDWEELSADAMVVVKEKGRTDGASNGTYYAAYVYFEKVRILEGKKKTATRMRNEVERPNGFPLENRRHVWVIGPRH</sequence>
<dbReference type="EMBL" id="NHYE01000767">
    <property type="protein sequence ID" value="PPR03156.1"/>
    <property type="molecule type" value="Genomic_DNA"/>
</dbReference>
<evidence type="ECO:0000256" key="1">
    <source>
        <dbReference type="SAM" id="MobiDB-lite"/>
    </source>
</evidence>
<feature type="domain" description="DUF7726" evidence="2">
    <location>
        <begin position="68"/>
        <end position="110"/>
    </location>
</feature>
<evidence type="ECO:0000313" key="4">
    <source>
        <dbReference type="Proteomes" id="UP000284706"/>
    </source>
</evidence>
<name>A0A409YJI2_9AGAR</name>
<evidence type="ECO:0000259" key="2">
    <source>
        <dbReference type="Pfam" id="PF24852"/>
    </source>
</evidence>
<feature type="domain" description="DUF7726" evidence="2">
    <location>
        <begin position="130"/>
        <end position="160"/>
    </location>
</feature>
<dbReference type="PANTHER" id="PTHR42339">
    <property type="entry name" value="HISTONE H1"/>
    <property type="match status" value="1"/>
</dbReference>
<dbReference type="InterPro" id="IPR056143">
    <property type="entry name" value="DUF7726"/>
</dbReference>
<keyword evidence="4" id="KW-1185">Reference proteome</keyword>
<feature type="compositionally biased region" description="Polar residues" evidence="1">
    <location>
        <begin position="9"/>
        <end position="19"/>
    </location>
</feature>
<dbReference type="OrthoDB" id="2592504at2759"/>